<dbReference type="PROSITE" id="PS50949">
    <property type="entry name" value="HTH_GNTR"/>
    <property type="match status" value="1"/>
</dbReference>
<dbReference type="Gene3D" id="3.40.50.2300">
    <property type="match status" value="2"/>
</dbReference>
<keyword evidence="1" id="KW-0805">Transcription regulation</keyword>
<evidence type="ECO:0000313" key="7">
    <source>
        <dbReference type="Proteomes" id="UP000533476"/>
    </source>
</evidence>
<reference evidence="6 7" key="1">
    <citation type="submission" date="2020-04" db="EMBL/GenBank/DDBJ databases">
        <authorList>
            <person name="Zhang R."/>
            <person name="Schippers A."/>
        </authorList>
    </citation>
    <scope>NUCLEOTIDE SEQUENCE [LARGE SCALE GENOMIC DNA]</scope>
    <source>
        <strain evidence="6 7">DSM 109850</strain>
    </source>
</reference>
<dbReference type="EMBL" id="JABBVZ010000031">
    <property type="protein sequence ID" value="NMP22815.1"/>
    <property type="molecule type" value="Genomic_DNA"/>
</dbReference>
<protein>
    <submittedName>
        <fullName evidence="6">Substrate-binding domain-containing protein</fullName>
    </submittedName>
</protein>
<dbReference type="Gene3D" id="1.10.10.10">
    <property type="entry name" value="Winged helix-like DNA-binding domain superfamily/Winged helix DNA-binding domain"/>
    <property type="match status" value="1"/>
</dbReference>
<name>A0A7Y0L5G1_9FIRM</name>
<feature type="domain" description="HTH gntR-type" evidence="5">
    <location>
        <begin position="6"/>
        <end position="73"/>
    </location>
</feature>
<dbReference type="SUPFAM" id="SSF53822">
    <property type="entry name" value="Periplasmic binding protein-like I"/>
    <property type="match status" value="1"/>
</dbReference>
<dbReference type="InterPro" id="IPR028082">
    <property type="entry name" value="Peripla_BP_I"/>
</dbReference>
<evidence type="ECO:0000256" key="4">
    <source>
        <dbReference type="SAM" id="MobiDB-lite"/>
    </source>
</evidence>
<dbReference type="Pfam" id="PF00392">
    <property type="entry name" value="GntR"/>
    <property type="match status" value="1"/>
</dbReference>
<dbReference type="SUPFAM" id="SSF46785">
    <property type="entry name" value="Winged helix' DNA-binding domain"/>
    <property type="match status" value="1"/>
</dbReference>
<dbReference type="PANTHER" id="PTHR30146:SF150">
    <property type="entry name" value="ARABINOSE METABOLISM TRANSCRIPTIONAL REPRESSOR"/>
    <property type="match status" value="1"/>
</dbReference>
<accession>A0A7Y0L5G1</accession>
<dbReference type="PRINTS" id="PR00035">
    <property type="entry name" value="HTHGNTR"/>
</dbReference>
<keyword evidence="2" id="KW-0238">DNA-binding</keyword>
<organism evidence="6 7">
    <name type="scientific">Sulfobacillus harzensis</name>
    <dbReference type="NCBI Taxonomy" id="2729629"/>
    <lineage>
        <taxon>Bacteria</taxon>
        <taxon>Bacillati</taxon>
        <taxon>Bacillota</taxon>
        <taxon>Clostridia</taxon>
        <taxon>Eubacteriales</taxon>
        <taxon>Clostridiales Family XVII. Incertae Sedis</taxon>
        <taxon>Sulfobacillus</taxon>
    </lineage>
</organism>
<gene>
    <name evidence="6" type="ORF">HIJ39_10685</name>
</gene>
<keyword evidence="3" id="KW-0804">Transcription</keyword>
<evidence type="ECO:0000259" key="5">
    <source>
        <dbReference type="PROSITE" id="PS50949"/>
    </source>
</evidence>
<dbReference type="AlphaFoldDB" id="A0A7Y0L5G1"/>
<dbReference type="GO" id="GO:0003700">
    <property type="term" value="F:DNA-binding transcription factor activity"/>
    <property type="evidence" value="ECO:0007669"/>
    <property type="project" value="InterPro"/>
</dbReference>
<dbReference type="RefSeq" id="WP_169099482.1">
    <property type="nucleotide sequence ID" value="NZ_JABBVZ010000031.1"/>
</dbReference>
<dbReference type="InterPro" id="IPR033532">
    <property type="entry name" value="AraR_ligand_bind_dom"/>
</dbReference>
<dbReference type="PANTHER" id="PTHR30146">
    <property type="entry name" value="LACI-RELATED TRANSCRIPTIONAL REPRESSOR"/>
    <property type="match status" value="1"/>
</dbReference>
<dbReference type="CDD" id="cd07377">
    <property type="entry name" value="WHTH_GntR"/>
    <property type="match status" value="1"/>
</dbReference>
<sequence length="379" mass="42003">MANQKNPMYVQIADELRKRAAAAHKTGGRMPTENELMAQYHVSRHTVRQALDQLVHENLLVRTPGKGTFVAEPPPTASQVVAVILTYISDYIFPAIIRGIERRLQEESFSMLLFSTQNQFDMERRAFESALSHHCRGIIIEPAKSTLPSANMDMFEKMYGQNLPVVMLHAASPGLPPFRKVLVDDQEGTYLVTQHLVTQGHARVGGIFKVDDKQGLLRFKGFVHALQQAGLRFNPDWVHLYTTESKAVVTEQYTRAVFGNRDAQPTAVVCYNDEIAVNLLKQAAAQGLAVPEELSIVGFDDSLLALASQPELTTVRHPQEEMGRIAADELLAMIHGRTVPADQRTLRLTPQLVVRTSAQPPSGANAEYSYGGLHSGPME</sequence>
<evidence type="ECO:0000313" key="6">
    <source>
        <dbReference type="EMBL" id="NMP22815.1"/>
    </source>
</evidence>
<dbReference type="InterPro" id="IPR036388">
    <property type="entry name" value="WH-like_DNA-bd_sf"/>
</dbReference>
<proteinExistence type="predicted"/>
<evidence type="ECO:0000256" key="1">
    <source>
        <dbReference type="ARBA" id="ARBA00023015"/>
    </source>
</evidence>
<dbReference type="InterPro" id="IPR046335">
    <property type="entry name" value="LacI/GalR-like_sensor"/>
</dbReference>
<dbReference type="SMART" id="SM00345">
    <property type="entry name" value="HTH_GNTR"/>
    <property type="match status" value="1"/>
</dbReference>
<dbReference type="CDD" id="cd01541">
    <property type="entry name" value="PBP1_AraR"/>
    <property type="match status" value="1"/>
</dbReference>
<keyword evidence="7" id="KW-1185">Reference proteome</keyword>
<dbReference type="Pfam" id="PF13377">
    <property type="entry name" value="Peripla_BP_3"/>
    <property type="match status" value="1"/>
</dbReference>
<dbReference type="GO" id="GO:0000976">
    <property type="term" value="F:transcription cis-regulatory region binding"/>
    <property type="evidence" value="ECO:0007669"/>
    <property type="project" value="TreeGrafter"/>
</dbReference>
<evidence type="ECO:0000256" key="3">
    <source>
        <dbReference type="ARBA" id="ARBA00023163"/>
    </source>
</evidence>
<dbReference type="InterPro" id="IPR000524">
    <property type="entry name" value="Tscrpt_reg_HTH_GntR"/>
</dbReference>
<dbReference type="Proteomes" id="UP000533476">
    <property type="component" value="Unassembled WGS sequence"/>
</dbReference>
<evidence type="ECO:0000256" key="2">
    <source>
        <dbReference type="ARBA" id="ARBA00023125"/>
    </source>
</evidence>
<comment type="caution">
    <text evidence="6">The sequence shown here is derived from an EMBL/GenBank/DDBJ whole genome shotgun (WGS) entry which is preliminary data.</text>
</comment>
<feature type="region of interest" description="Disordered" evidence="4">
    <location>
        <begin position="358"/>
        <end position="379"/>
    </location>
</feature>
<dbReference type="InterPro" id="IPR036390">
    <property type="entry name" value="WH_DNA-bd_sf"/>
</dbReference>